<evidence type="ECO:0000256" key="1">
    <source>
        <dbReference type="ARBA" id="ARBA00008945"/>
    </source>
</evidence>
<accession>A0A0H4TAX2</accession>
<gene>
    <name evidence="8 11" type="primary">rpsE</name>
</gene>
<dbReference type="GO" id="GO:0015935">
    <property type="term" value="C:small ribosomal subunit"/>
    <property type="evidence" value="ECO:0007669"/>
    <property type="project" value="InterPro"/>
</dbReference>
<keyword evidence="4 8" id="KW-0689">Ribosomal protein</keyword>
<reference evidence="11" key="1">
    <citation type="journal article" date="2015" name="ISME J.">
        <title>Aquifer environment selects for microbial species cohorts in sediment and groundwater.</title>
        <authorList>
            <person name="Hug L.A."/>
            <person name="Thomas B.C."/>
            <person name="Brown C.T."/>
            <person name="Frischkorn K.R."/>
            <person name="Williams K.H."/>
            <person name="Tringe S.G."/>
            <person name="Banfield J.F."/>
        </authorList>
    </citation>
    <scope>NUCLEOTIDE SEQUENCE</scope>
</reference>
<comment type="domain">
    <text evidence="8">The N-terminal domain interacts with the head of the 30S subunit; the C-terminal domain interacts with the body and contacts protein S4. The interaction surface between S4 and S5 is involved in control of translational fidelity.</text>
</comment>
<evidence type="ECO:0000256" key="4">
    <source>
        <dbReference type="ARBA" id="ARBA00022980"/>
    </source>
</evidence>
<evidence type="ECO:0000256" key="8">
    <source>
        <dbReference type="HAMAP-Rule" id="MF_01307"/>
    </source>
</evidence>
<dbReference type="GO" id="GO:0003735">
    <property type="term" value="F:structural constituent of ribosome"/>
    <property type="evidence" value="ECO:0007669"/>
    <property type="project" value="UniProtKB-UniRule"/>
</dbReference>
<dbReference type="Gene3D" id="3.30.160.20">
    <property type="match status" value="1"/>
</dbReference>
<dbReference type="GO" id="GO:0019843">
    <property type="term" value="F:rRNA binding"/>
    <property type="evidence" value="ECO:0007669"/>
    <property type="project" value="UniProtKB-UniRule"/>
</dbReference>
<comment type="function">
    <text evidence="8">Located at the back of the 30S subunit body where it stabilizes the conformation of the head with respect to the body.</text>
</comment>
<dbReference type="InterPro" id="IPR000851">
    <property type="entry name" value="Ribosomal_uS5"/>
</dbReference>
<evidence type="ECO:0000256" key="2">
    <source>
        <dbReference type="ARBA" id="ARBA00022730"/>
    </source>
</evidence>
<evidence type="ECO:0000313" key="11">
    <source>
        <dbReference type="EMBL" id="AKQ05103.1"/>
    </source>
</evidence>
<dbReference type="SUPFAM" id="SSF54211">
    <property type="entry name" value="Ribosomal protein S5 domain 2-like"/>
    <property type="match status" value="1"/>
</dbReference>
<dbReference type="Gene3D" id="3.30.230.10">
    <property type="match status" value="1"/>
</dbReference>
<comment type="similarity">
    <text evidence="1 8 9">Belongs to the universal ribosomal protein uS5 family.</text>
</comment>
<dbReference type="InterPro" id="IPR014721">
    <property type="entry name" value="Ribsml_uS5_D2-typ_fold_subgr"/>
</dbReference>
<dbReference type="FunFam" id="3.30.160.20:FF:000001">
    <property type="entry name" value="30S ribosomal protein S5"/>
    <property type="match status" value="1"/>
</dbReference>
<evidence type="ECO:0000256" key="3">
    <source>
        <dbReference type="ARBA" id="ARBA00022884"/>
    </source>
</evidence>
<dbReference type="GO" id="GO:0006412">
    <property type="term" value="P:translation"/>
    <property type="evidence" value="ECO:0007669"/>
    <property type="project" value="UniProtKB-UniRule"/>
</dbReference>
<dbReference type="InterPro" id="IPR005324">
    <property type="entry name" value="Ribosomal_uS5_C"/>
</dbReference>
<dbReference type="EMBL" id="KT007059">
    <property type="protein sequence ID" value="AKQ05103.1"/>
    <property type="molecule type" value="Genomic_DNA"/>
</dbReference>
<keyword evidence="2 8" id="KW-0699">rRNA-binding</keyword>
<proteinExistence type="inferred from homology"/>
<dbReference type="InterPro" id="IPR013810">
    <property type="entry name" value="Ribosomal_uS5_N"/>
</dbReference>
<evidence type="ECO:0000259" key="10">
    <source>
        <dbReference type="PROSITE" id="PS50881"/>
    </source>
</evidence>
<dbReference type="NCBIfam" id="TIGR01021">
    <property type="entry name" value="rpsE_bact"/>
    <property type="match status" value="1"/>
</dbReference>
<dbReference type="FunFam" id="3.30.230.10:FF:000002">
    <property type="entry name" value="30S ribosomal protein S5"/>
    <property type="match status" value="1"/>
</dbReference>
<dbReference type="PROSITE" id="PS50881">
    <property type="entry name" value="S5_DSRBD"/>
    <property type="match status" value="1"/>
</dbReference>
<dbReference type="Pfam" id="PF00333">
    <property type="entry name" value="Ribosomal_S5"/>
    <property type="match status" value="1"/>
</dbReference>
<protein>
    <recommendedName>
        <fullName evidence="6 8">Small ribosomal subunit protein uS5</fullName>
    </recommendedName>
</protein>
<dbReference type="PANTHER" id="PTHR48277:SF1">
    <property type="entry name" value="MITOCHONDRIAL RIBOSOMAL PROTEIN S5"/>
    <property type="match status" value="1"/>
</dbReference>
<comment type="function">
    <text evidence="8">With S4 and S12 plays an important role in translational accuracy.</text>
</comment>
<dbReference type="HAMAP" id="MF_01307_B">
    <property type="entry name" value="Ribosomal_uS5_B"/>
    <property type="match status" value="1"/>
</dbReference>
<comment type="subunit">
    <text evidence="7 8">Part of the 30S ribosomal subunit. Contacts proteins S4 and S8.</text>
</comment>
<dbReference type="SUPFAM" id="SSF54768">
    <property type="entry name" value="dsRNA-binding domain-like"/>
    <property type="match status" value="1"/>
</dbReference>
<organism evidence="11">
    <name type="scientific">uncultured Chloroflexi bacterium Rifle_16ft_4_minimus_33257</name>
    <dbReference type="NCBI Taxonomy" id="1665069"/>
    <lineage>
        <taxon>Bacteria</taxon>
        <taxon>Bacillati</taxon>
        <taxon>Chloroflexota</taxon>
        <taxon>environmental samples</taxon>
    </lineage>
</organism>
<dbReference type="Pfam" id="PF03719">
    <property type="entry name" value="Ribosomal_S5_C"/>
    <property type="match status" value="1"/>
</dbReference>
<sequence>MARIDPTKLNLEEKVVQINRVAKVVKGGRRFSFSSVVVVGDGNGIVGVGLGKAGEVPESIRKGVEDAKKNLVRVPLVGATIPHAVTRDFGASTVMLRPASQGTGVIAGGSVRAVAEAAGIRDLLSKSMGSNNPINVVRATVKCLAALRSADEIAAARGKTAEQLLGKRGAEAARKPHEVIARPAPAFPFGGSRGR</sequence>
<dbReference type="AlphaFoldDB" id="A0A0H4TAX2"/>
<keyword evidence="5 8" id="KW-0687">Ribonucleoprotein</keyword>
<evidence type="ECO:0000256" key="5">
    <source>
        <dbReference type="ARBA" id="ARBA00023274"/>
    </source>
</evidence>
<keyword evidence="3 8" id="KW-0694">RNA-binding</keyword>
<dbReference type="InterPro" id="IPR020568">
    <property type="entry name" value="Ribosomal_Su5_D2-typ_SF"/>
</dbReference>
<dbReference type="PANTHER" id="PTHR48277">
    <property type="entry name" value="MITOCHONDRIAL RIBOSOMAL PROTEIN S5"/>
    <property type="match status" value="1"/>
</dbReference>
<dbReference type="InterPro" id="IPR005712">
    <property type="entry name" value="Ribosomal_uS5_bac-type"/>
</dbReference>
<name>A0A0H4TAX2_9CHLR</name>
<evidence type="ECO:0000256" key="9">
    <source>
        <dbReference type="RuleBase" id="RU003823"/>
    </source>
</evidence>
<evidence type="ECO:0000256" key="6">
    <source>
        <dbReference type="ARBA" id="ARBA00035255"/>
    </source>
</evidence>
<dbReference type="GO" id="GO:0005737">
    <property type="term" value="C:cytoplasm"/>
    <property type="evidence" value="ECO:0007669"/>
    <property type="project" value="UniProtKB-ARBA"/>
</dbReference>
<evidence type="ECO:0000256" key="7">
    <source>
        <dbReference type="ARBA" id="ARBA00062000"/>
    </source>
</evidence>
<dbReference type="GO" id="GO:0042254">
    <property type="term" value="P:ribosome biogenesis"/>
    <property type="evidence" value="ECO:0007669"/>
    <property type="project" value="UniProtKB-ARBA"/>
</dbReference>
<feature type="domain" description="S5 DRBM" evidence="10">
    <location>
        <begin position="11"/>
        <end position="74"/>
    </location>
</feature>